<organism evidence="1 2">
    <name type="scientific">Achromobacter ruhlandii</name>
    <dbReference type="NCBI Taxonomy" id="72557"/>
    <lineage>
        <taxon>Bacteria</taxon>
        <taxon>Pseudomonadati</taxon>
        <taxon>Pseudomonadota</taxon>
        <taxon>Betaproteobacteria</taxon>
        <taxon>Burkholderiales</taxon>
        <taxon>Alcaligenaceae</taxon>
        <taxon>Achromobacter</taxon>
    </lineage>
</organism>
<evidence type="ECO:0000313" key="2">
    <source>
        <dbReference type="Proteomes" id="UP000542405"/>
    </source>
</evidence>
<dbReference type="Proteomes" id="UP000542405">
    <property type="component" value="Unassembled WGS sequence"/>
</dbReference>
<comment type="caution">
    <text evidence="1">The sequence shown here is derived from an EMBL/GenBank/DDBJ whole genome shotgun (WGS) entry which is preliminary data.</text>
</comment>
<name>A0A848NHP8_9BURK</name>
<proteinExistence type="predicted"/>
<dbReference type="EMBL" id="JABBZE010000074">
    <property type="protein sequence ID" value="NMU90103.1"/>
    <property type="molecule type" value="Genomic_DNA"/>
</dbReference>
<sequence length="137" mass="15269">MRIKKSRSLIALWIVFWSMLMVYIISRAPGNVVGVAEKMSDLVGVVKQKNGVVLSEDRFVKPGAMVQMVLKFSSSGWSADVKTRNEKVFESIGAVDMSIPGKDIFCRGREQYEIRSPENSGFATYSIFMEYPGSICG</sequence>
<reference evidence="1 2" key="1">
    <citation type="submission" date="2020-04" db="EMBL/GenBank/DDBJ databases">
        <title>Achromobacter ruhlandii genome sequencing and assembly.</title>
        <authorList>
            <person name="Martins R.C.R."/>
            <person name="Perdigao-Neto L.V."/>
            <person name="Levin A.S.S."/>
            <person name="Costa S.F."/>
        </authorList>
    </citation>
    <scope>NUCLEOTIDE SEQUENCE [LARGE SCALE GENOMIC DNA]</scope>
    <source>
        <strain evidence="1 2">9035ralo</strain>
    </source>
</reference>
<dbReference type="RefSeq" id="WP_169536397.1">
    <property type="nucleotide sequence ID" value="NZ_JABBZE010000074.1"/>
</dbReference>
<gene>
    <name evidence="1" type="ORF">HGQ98_09670</name>
</gene>
<accession>A0A848NHP8</accession>
<protein>
    <submittedName>
        <fullName evidence="1">Uncharacterized protein</fullName>
    </submittedName>
</protein>
<evidence type="ECO:0000313" key="1">
    <source>
        <dbReference type="EMBL" id="NMU90103.1"/>
    </source>
</evidence>
<dbReference type="AlphaFoldDB" id="A0A848NHP8"/>